<keyword evidence="3" id="KW-0547">Nucleotide-binding</keyword>
<evidence type="ECO:0000256" key="2">
    <source>
        <dbReference type="ARBA" id="ARBA00022679"/>
    </source>
</evidence>
<dbReference type="GO" id="GO:0005524">
    <property type="term" value="F:ATP binding"/>
    <property type="evidence" value="ECO:0007669"/>
    <property type="project" value="UniProtKB-KW"/>
</dbReference>
<dbReference type="Gene3D" id="3.30.200.20">
    <property type="entry name" value="Phosphorylase Kinase, domain 1"/>
    <property type="match status" value="1"/>
</dbReference>
<dbReference type="Gene3D" id="1.10.510.10">
    <property type="entry name" value="Transferase(Phosphotransferase) domain 1"/>
    <property type="match status" value="1"/>
</dbReference>
<evidence type="ECO:0000256" key="4">
    <source>
        <dbReference type="ARBA" id="ARBA00022777"/>
    </source>
</evidence>
<evidence type="ECO:0000256" key="5">
    <source>
        <dbReference type="ARBA" id="ARBA00022840"/>
    </source>
</evidence>
<dbReference type="InterPro" id="IPR011009">
    <property type="entry name" value="Kinase-like_dom_sf"/>
</dbReference>
<dbReference type="SMART" id="SM00220">
    <property type="entry name" value="S_TKc"/>
    <property type="match status" value="1"/>
</dbReference>
<feature type="domain" description="Protein kinase" evidence="6">
    <location>
        <begin position="1"/>
        <end position="249"/>
    </location>
</feature>
<dbReference type="Pfam" id="PF00069">
    <property type="entry name" value="Pkinase"/>
    <property type="match status" value="1"/>
</dbReference>
<dbReference type="EMBL" id="CAJVSB020000373">
    <property type="protein sequence ID" value="CAH2050079.1"/>
    <property type="molecule type" value="Genomic_DNA"/>
</dbReference>
<comment type="caution">
    <text evidence="7">The sequence shown here is derived from an EMBL/GenBank/DDBJ whole genome shotgun (WGS) entry which is preliminary data.</text>
</comment>
<dbReference type="GO" id="GO:0004674">
    <property type="term" value="F:protein serine/threonine kinase activity"/>
    <property type="evidence" value="ECO:0007669"/>
    <property type="project" value="UniProtKB-KW"/>
</dbReference>
<dbReference type="InterPro" id="IPR008271">
    <property type="entry name" value="Ser/Thr_kinase_AS"/>
</dbReference>
<dbReference type="FunFam" id="1.10.510.10:FF:000624">
    <property type="entry name" value="Mitogen-activated protein kinase"/>
    <property type="match status" value="1"/>
</dbReference>
<evidence type="ECO:0000256" key="3">
    <source>
        <dbReference type="ARBA" id="ARBA00022741"/>
    </source>
</evidence>
<sequence>MFSVLNPETNEMVAMKKVADAFDNYVIIALRDVVPPPLREEFSNVYIATELMDTDLRQVIMSDLSLSEEHCQILRGLKYIHSANIIHGDLKPSNLLLKANCDLKICNFGPPRPSFENGFIKERGFSRWYTAPELLLNSSEYTAAADVWSVGCIYMELMNRKPLFPGTSRVDQLRLLTKLLGTPTELDLRLVPNEDVRKCIRRLFEYPRQELSNMFPHVPPLAIDLMDKMLVFDPTRRITVGEALAHPYLAGFHDIADEPVCPRPFSFDFEDSMGEERMKDMIYQEALSLNPGHA</sequence>
<reference evidence="7 8" key="1">
    <citation type="submission" date="2022-03" db="EMBL/GenBank/DDBJ databases">
        <authorList>
            <person name="Nunn A."/>
            <person name="Chopra R."/>
            <person name="Nunn A."/>
            <person name="Contreras Garrido A."/>
        </authorList>
    </citation>
    <scope>NUCLEOTIDE SEQUENCE [LARGE SCALE GENOMIC DNA]</scope>
</reference>
<dbReference type="Proteomes" id="UP000836841">
    <property type="component" value="Unassembled WGS sequence"/>
</dbReference>
<evidence type="ECO:0000256" key="1">
    <source>
        <dbReference type="ARBA" id="ARBA00022527"/>
    </source>
</evidence>
<organism evidence="7 8">
    <name type="scientific">Thlaspi arvense</name>
    <name type="common">Field penny-cress</name>
    <dbReference type="NCBI Taxonomy" id="13288"/>
    <lineage>
        <taxon>Eukaryota</taxon>
        <taxon>Viridiplantae</taxon>
        <taxon>Streptophyta</taxon>
        <taxon>Embryophyta</taxon>
        <taxon>Tracheophyta</taxon>
        <taxon>Spermatophyta</taxon>
        <taxon>Magnoliopsida</taxon>
        <taxon>eudicotyledons</taxon>
        <taxon>Gunneridae</taxon>
        <taxon>Pentapetalae</taxon>
        <taxon>rosids</taxon>
        <taxon>malvids</taxon>
        <taxon>Brassicales</taxon>
        <taxon>Brassicaceae</taxon>
        <taxon>Thlaspideae</taxon>
        <taxon>Thlaspi</taxon>
    </lineage>
</organism>
<accession>A0AAU9RU09</accession>
<keyword evidence="8" id="KW-1185">Reference proteome</keyword>
<dbReference type="AlphaFoldDB" id="A0AAU9RU09"/>
<keyword evidence="2" id="KW-0808">Transferase</keyword>
<dbReference type="PROSITE" id="PS00108">
    <property type="entry name" value="PROTEIN_KINASE_ST"/>
    <property type="match status" value="1"/>
</dbReference>
<keyword evidence="4" id="KW-0418">Kinase</keyword>
<dbReference type="InterPro" id="IPR000719">
    <property type="entry name" value="Prot_kinase_dom"/>
</dbReference>
<gene>
    <name evidence="7" type="ORF">TAV2_LOCUS8481</name>
</gene>
<protein>
    <recommendedName>
        <fullName evidence="6">Protein kinase domain-containing protein</fullName>
    </recommendedName>
</protein>
<evidence type="ECO:0000313" key="8">
    <source>
        <dbReference type="Proteomes" id="UP000836841"/>
    </source>
</evidence>
<evidence type="ECO:0000259" key="6">
    <source>
        <dbReference type="PROSITE" id="PS50011"/>
    </source>
</evidence>
<dbReference type="PROSITE" id="PS50011">
    <property type="entry name" value="PROTEIN_KINASE_DOM"/>
    <property type="match status" value="1"/>
</dbReference>
<keyword evidence="1" id="KW-0723">Serine/threonine-protein kinase</keyword>
<dbReference type="PANTHER" id="PTHR24055">
    <property type="entry name" value="MITOGEN-ACTIVATED PROTEIN KINASE"/>
    <property type="match status" value="1"/>
</dbReference>
<dbReference type="SUPFAM" id="SSF56112">
    <property type="entry name" value="Protein kinase-like (PK-like)"/>
    <property type="match status" value="1"/>
</dbReference>
<dbReference type="InterPro" id="IPR050117">
    <property type="entry name" value="MAPK"/>
</dbReference>
<evidence type="ECO:0000313" key="7">
    <source>
        <dbReference type="EMBL" id="CAH2050079.1"/>
    </source>
</evidence>
<proteinExistence type="predicted"/>
<name>A0AAU9RU09_THLAR</name>
<keyword evidence="5" id="KW-0067">ATP-binding</keyword>